<evidence type="ECO:0000313" key="2">
    <source>
        <dbReference type="Proteomes" id="UP000297739"/>
    </source>
</evidence>
<sequence>MASAATHSLMTQELQFDLENNAKEWLALSLSISSAERVSFGNIHDRFFARYGPNFMAHVYRTALEEVLPVLPEAARSQFLDAFQRAMDEAIQRQAYALPTLSDCAACHSRKF</sequence>
<name>A0A4Z0PMA6_9BACT</name>
<reference evidence="1 2" key="1">
    <citation type="submission" date="2019-04" db="EMBL/GenBank/DDBJ databases">
        <authorList>
            <person name="Feng G."/>
            <person name="Zhang J."/>
            <person name="Zhu H."/>
        </authorList>
    </citation>
    <scope>NUCLEOTIDE SEQUENCE [LARGE SCALE GENOMIC DNA]</scope>
    <source>
        <strain evidence="1 2">JCM 17223</strain>
    </source>
</reference>
<protein>
    <submittedName>
        <fullName evidence="1">Uncharacterized protein</fullName>
    </submittedName>
</protein>
<dbReference type="AlphaFoldDB" id="A0A4Z0PMA6"/>
<dbReference type="OrthoDB" id="884373at2"/>
<keyword evidence="2" id="KW-1185">Reference proteome</keyword>
<dbReference type="Proteomes" id="UP000297739">
    <property type="component" value="Unassembled WGS sequence"/>
</dbReference>
<dbReference type="RefSeq" id="WP_135497091.1">
    <property type="nucleotide sequence ID" value="NZ_SRLD01000011.1"/>
</dbReference>
<dbReference type="EMBL" id="SRLD01000011">
    <property type="protein sequence ID" value="TGE17388.1"/>
    <property type="molecule type" value="Genomic_DNA"/>
</dbReference>
<accession>A0A4Z0PMA6</accession>
<evidence type="ECO:0000313" key="1">
    <source>
        <dbReference type="EMBL" id="TGE17388.1"/>
    </source>
</evidence>
<proteinExistence type="predicted"/>
<organism evidence="1 2">
    <name type="scientific">Hymenobacter elongatus</name>
    <dbReference type="NCBI Taxonomy" id="877208"/>
    <lineage>
        <taxon>Bacteria</taxon>
        <taxon>Pseudomonadati</taxon>
        <taxon>Bacteroidota</taxon>
        <taxon>Cytophagia</taxon>
        <taxon>Cytophagales</taxon>
        <taxon>Hymenobacteraceae</taxon>
        <taxon>Hymenobacter</taxon>
    </lineage>
</organism>
<comment type="caution">
    <text evidence="1">The sequence shown here is derived from an EMBL/GenBank/DDBJ whole genome shotgun (WGS) entry which is preliminary data.</text>
</comment>
<gene>
    <name evidence="1" type="ORF">E5J99_07440</name>
</gene>